<dbReference type="Pfam" id="PF25623">
    <property type="entry name" value="T4_CASP"/>
    <property type="match status" value="1"/>
</dbReference>
<organism evidence="2">
    <name type="scientific">marine metagenome</name>
    <dbReference type="NCBI Taxonomy" id="408172"/>
    <lineage>
        <taxon>unclassified sequences</taxon>
        <taxon>metagenomes</taxon>
        <taxon>ecological metagenomes</taxon>
    </lineage>
</organism>
<evidence type="ECO:0000256" key="1">
    <source>
        <dbReference type="SAM" id="MobiDB-lite"/>
    </source>
</evidence>
<evidence type="ECO:0000313" key="2">
    <source>
        <dbReference type="EMBL" id="SVC80430.1"/>
    </source>
</evidence>
<feature type="compositionally biased region" description="Acidic residues" evidence="1">
    <location>
        <begin position="77"/>
        <end position="91"/>
    </location>
</feature>
<gene>
    <name evidence="2" type="ORF">METZ01_LOCUS333284</name>
</gene>
<feature type="non-terminal residue" evidence="2">
    <location>
        <position position="273"/>
    </location>
</feature>
<dbReference type="InterPro" id="IPR057966">
    <property type="entry name" value="T4_SCAF"/>
</dbReference>
<feature type="region of interest" description="Disordered" evidence="1">
    <location>
        <begin position="136"/>
        <end position="157"/>
    </location>
</feature>
<name>A0A382Q626_9ZZZZ</name>
<feature type="compositionally biased region" description="Basic and acidic residues" evidence="1">
    <location>
        <begin position="1"/>
        <end position="10"/>
    </location>
</feature>
<sequence length="273" mass="30764">MSEELNKQMDEFDEVEEATAKPTGTSAKEPGASNPSSVKLKQEKEDEEKMKDEKQASDPKATKGTVKPVTLVKTEDKDEDEEVKEDDEEEEEVKKEEKATAPKLKSEIMQGLVDHIKGLKKEDLAKMYGTHILGETEKDEDYEEEEVEDEKASKVKKESIDQAIEDLDVSGDVEALVQGEEELSDEFKTKAATIFETAIKSKVRSELEKIHAENQESSKKVAEETMTSVVEKVDDYMNYVVEQWMSENELAIERGLKGEIAEDFISGLKGLFE</sequence>
<dbReference type="AlphaFoldDB" id="A0A382Q626"/>
<dbReference type="EMBL" id="UINC01111887">
    <property type="protein sequence ID" value="SVC80430.1"/>
    <property type="molecule type" value="Genomic_DNA"/>
</dbReference>
<feature type="compositionally biased region" description="Basic and acidic residues" evidence="1">
    <location>
        <begin position="40"/>
        <end position="61"/>
    </location>
</feature>
<feature type="region of interest" description="Disordered" evidence="1">
    <location>
        <begin position="1"/>
        <end position="101"/>
    </location>
</feature>
<feature type="compositionally biased region" description="Basic and acidic residues" evidence="1">
    <location>
        <begin position="92"/>
        <end position="101"/>
    </location>
</feature>
<accession>A0A382Q626</accession>
<protein>
    <submittedName>
        <fullName evidence="2">Uncharacterized protein</fullName>
    </submittedName>
</protein>
<proteinExistence type="predicted"/>
<reference evidence="2" key="1">
    <citation type="submission" date="2018-05" db="EMBL/GenBank/DDBJ databases">
        <authorList>
            <person name="Lanie J.A."/>
            <person name="Ng W.-L."/>
            <person name="Kazmierczak K.M."/>
            <person name="Andrzejewski T.M."/>
            <person name="Davidsen T.M."/>
            <person name="Wayne K.J."/>
            <person name="Tettelin H."/>
            <person name="Glass J.I."/>
            <person name="Rusch D."/>
            <person name="Podicherti R."/>
            <person name="Tsui H.-C.T."/>
            <person name="Winkler M.E."/>
        </authorList>
    </citation>
    <scope>NUCLEOTIDE SEQUENCE</scope>
</reference>
<feature type="compositionally biased region" description="Acidic residues" evidence="1">
    <location>
        <begin position="137"/>
        <end position="149"/>
    </location>
</feature>